<dbReference type="EMBL" id="VFOS01000001">
    <property type="protein sequence ID" value="TQL64772.1"/>
    <property type="molecule type" value="Genomic_DNA"/>
</dbReference>
<evidence type="ECO:0000256" key="1">
    <source>
        <dbReference type="SAM" id="MobiDB-lite"/>
    </source>
</evidence>
<organism evidence="3 4">
    <name type="scientific">Rarobacter faecitabidus</name>
    <dbReference type="NCBI Taxonomy" id="13243"/>
    <lineage>
        <taxon>Bacteria</taxon>
        <taxon>Bacillati</taxon>
        <taxon>Actinomycetota</taxon>
        <taxon>Actinomycetes</taxon>
        <taxon>Micrococcales</taxon>
        <taxon>Rarobacteraceae</taxon>
        <taxon>Rarobacter</taxon>
    </lineage>
</organism>
<protein>
    <recommendedName>
        <fullName evidence="5">Alpha-L-rhamnosidase six-hairpin glycosidase domain-containing protein</fullName>
    </recommendedName>
</protein>
<feature type="signal peptide" evidence="2">
    <location>
        <begin position="1"/>
        <end position="41"/>
    </location>
</feature>
<dbReference type="InterPro" id="IPR008928">
    <property type="entry name" value="6-hairpin_glycosidase_sf"/>
</dbReference>
<gene>
    <name evidence="3" type="ORF">FB461_1291</name>
</gene>
<reference evidence="3 4" key="1">
    <citation type="submission" date="2019-06" db="EMBL/GenBank/DDBJ databases">
        <title>Sequencing the genomes of 1000 actinobacteria strains.</title>
        <authorList>
            <person name="Klenk H.-P."/>
        </authorList>
    </citation>
    <scope>NUCLEOTIDE SEQUENCE [LARGE SCALE GENOMIC DNA]</scope>
    <source>
        <strain evidence="3 4">DSM 4813</strain>
    </source>
</reference>
<dbReference type="GO" id="GO:0005975">
    <property type="term" value="P:carbohydrate metabolic process"/>
    <property type="evidence" value="ECO:0007669"/>
    <property type="project" value="InterPro"/>
</dbReference>
<accession>A0A542ZWQ7</accession>
<name>A0A542ZWQ7_RARFA</name>
<sequence>MKSRNDWLRYVKTGPSAAVQRRVTALAVSLVLAATAGVATAGASLQAAASVGSVASSEIVQSATTTSAGLTQTGPDQQRWLSVPNSRMVLHPYDYPHGGPELDQHNGPTFPMDVGTFAYDDAIRVNNVLQMFHTDDTAPPPTQTEPTVTAYNNDLNSADGWAVDQVSTSASGGRVTIATEAGKEWGSIISPTIQVNDIAVARYLTVKVTNVSQKWNVKINNPATGNDYDTLFQPDSTEIGTFTFDIAKTLGWTGAKSLKVRLWATGGSGASVTFDSVTISDYYAPFADSFGSGGWASSANGVTIAGGTITNGGSSGWGAVAKTVTIQNIENTPLLTVDVANTTAKWALKIRRGSSGNDLSPSLIHDTDQTGKITVDLAAAYNLTGKQTFEVRLFQVGPQGSTTVFNSIAIHTGESWLQPATGVANSWAPHELAFTGTYGSDGQVVGRDQFSGPDAFARVIDSSGLTRGQVVVTGHIGKNAAYDATTNTITYTADGKSISNQVHTDALAVAVALPAGVVPTFDGAATPAAQGTSRWLAILPEGSVRAVGVGFIARTSTTAAAVMAARAAAIAAIADPDADRDYWETYWDEYLSRVPVPQDFSLYHVEADGVTPAQVERMYYLGWITMDMNVMPATPETGNNFASLGTGMASLYDTGTIGVSNSASWDSLLGIQQLVHVDPENAWQTYEGMMALVAEDGMLAGESLPSRKAQTAWILYQVTGDKDRLAATYDDLIRHLRWEEDNMRWMSTDHDEPDEVDSEFTASLYFDLTYAERISKLLGEDAHVAEWAATKTRLARNYEEWFFPAEGRTRGFPTVQKIYLNTSRTSAPSGISVFRDPATQRWTDSGHQFYTSTAMVMDQLADQEMGWVVERFMQEYDPNRQFAGLARIAQKAPDAQLMTYGLIDRGDLEKARIFTNATIRDTVRSKWFAEVYHEAGGTREGTPRVSGVRPSIFGITNLIENIWLNNGYRMDLGNLSAIRLSDSMQGGIAGLMNLGQPLDLDLTADGALLSGPGAENIGCRLILLTSGETSGLDDCVGKDAQITVPTTAVKQGETLTVSGTGFGANEVVQFSIGATGVGSAIANPAGAFAGSVVVPKVTGAQTFVAAGPYSSASIVLTVTAPPDVPPPGGDKSPVTLEVSTSPAKPRVGQQVTLKVWARTTGIWKAARVKVTVNGEQATVSVPASGVASVKLGRATSTQALSVNVAFAGTDSLLAANRSLVVKVAKARSKVKITAKKKLKTGKRLTLRIRVSGPSDVSRAGKAWVLISGKRVRTVKVSHSGKVTVKVKVSKTGIQKVQVRYVGNKNVAKSQRTVKVHTLR</sequence>
<proteinExistence type="predicted"/>
<feature type="region of interest" description="Disordered" evidence="1">
    <location>
        <begin position="1122"/>
        <end position="1141"/>
    </location>
</feature>
<evidence type="ECO:0008006" key="5">
    <source>
        <dbReference type="Google" id="ProtNLM"/>
    </source>
</evidence>
<keyword evidence="2" id="KW-0732">Signal</keyword>
<dbReference type="Gene3D" id="1.50.10.10">
    <property type="match status" value="1"/>
</dbReference>
<keyword evidence="4" id="KW-1185">Reference proteome</keyword>
<evidence type="ECO:0000313" key="3">
    <source>
        <dbReference type="EMBL" id="TQL64772.1"/>
    </source>
</evidence>
<comment type="caution">
    <text evidence="3">The sequence shown here is derived from an EMBL/GenBank/DDBJ whole genome shotgun (WGS) entry which is preliminary data.</text>
</comment>
<dbReference type="InterPro" id="IPR012341">
    <property type="entry name" value="6hp_glycosidase-like_sf"/>
</dbReference>
<dbReference type="SUPFAM" id="SSF48208">
    <property type="entry name" value="Six-hairpin glycosidases"/>
    <property type="match status" value="1"/>
</dbReference>
<evidence type="ECO:0000313" key="4">
    <source>
        <dbReference type="Proteomes" id="UP000315389"/>
    </source>
</evidence>
<dbReference type="Proteomes" id="UP000315389">
    <property type="component" value="Unassembled WGS sequence"/>
</dbReference>
<evidence type="ECO:0000256" key="2">
    <source>
        <dbReference type="SAM" id="SignalP"/>
    </source>
</evidence>
<feature type="chain" id="PRO_5022142896" description="Alpha-L-rhamnosidase six-hairpin glycosidase domain-containing protein" evidence="2">
    <location>
        <begin position="42"/>
        <end position="1319"/>
    </location>
</feature>